<organism evidence="2 3">
    <name type="scientific">Plectosphaerella cucumerina</name>
    <dbReference type="NCBI Taxonomy" id="40658"/>
    <lineage>
        <taxon>Eukaryota</taxon>
        <taxon>Fungi</taxon>
        <taxon>Dikarya</taxon>
        <taxon>Ascomycota</taxon>
        <taxon>Pezizomycotina</taxon>
        <taxon>Sordariomycetes</taxon>
        <taxon>Hypocreomycetidae</taxon>
        <taxon>Glomerellales</taxon>
        <taxon>Plectosphaerellaceae</taxon>
        <taxon>Plectosphaerella</taxon>
    </lineage>
</organism>
<feature type="signal peptide" evidence="1">
    <location>
        <begin position="1"/>
        <end position="29"/>
    </location>
</feature>
<evidence type="ECO:0000256" key="1">
    <source>
        <dbReference type="SAM" id="SignalP"/>
    </source>
</evidence>
<dbReference type="EMBL" id="JAGPXD010000003">
    <property type="protein sequence ID" value="KAH7361614.1"/>
    <property type="molecule type" value="Genomic_DNA"/>
</dbReference>
<comment type="caution">
    <text evidence="2">The sequence shown here is derived from an EMBL/GenBank/DDBJ whole genome shotgun (WGS) entry which is preliminary data.</text>
</comment>
<accession>A0A8K0TGE4</accession>
<name>A0A8K0TGE4_9PEZI</name>
<evidence type="ECO:0000313" key="2">
    <source>
        <dbReference type="EMBL" id="KAH7361614.1"/>
    </source>
</evidence>
<proteinExistence type="predicted"/>
<keyword evidence="3" id="KW-1185">Reference proteome</keyword>
<sequence length="149" mass="16604">MPFHISSSRLPSRWCHIARLSFLLSSLLALHESSVLFLDLAHEPRHHSCPVVSFHGHNPRIVRTGIRPLVVRPRLSIVKLAIRQPRPRAPTSRGPLSCLLGSSPVILFPHQPVHCQARASSKFSLPLDDLSLPAPARQQSSLDYRTGQL</sequence>
<protein>
    <submittedName>
        <fullName evidence="2">Uncharacterized protein</fullName>
    </submittedName>
</protein>
<keyword evidence="1" id="KW-0732">Signal</keyword>
<reference evidence="2" key="1">
    <citation type="journal article" date="2021" name="Nat. Commun.">
        <title>Genetic determinants of endophytism in the Arabidopsis root mycobiome.</title>
        <authorList>
            <person name="Mesny F."/>
            <person name="Miyauchi S."/>
            <person name="Thiergart T."/>
            <person name="Pickel B."/>
            <person name="Atanasova L."/>
            <person name="Karlsson M."/>
            <person name="Huettel B."/>
            <person name="Barry K.W."/>
            <person name="Haridas S."/>
            <person name="Chen C."/>
            <person name="Bauer D."/>
            <person name="Andreopoulos W."/>
            <person name="Pangilinan J."/>
            <person name="LaButti K."/>
            <person name="Riley R."/>
            <person name="Lipzen A."/>
            <person name="Clum A."/>
            <person name="Drula E."/>
            <person name="Henrissat B."/>
            <person name="Kohler A."/>
            <person name="Grigoriev I.V."/>
            <person name="Martin F.M."/>
            <person name="Hacquard S."/>
        </authorList>
    </citation>
    <scope>NUCLEOTIDE SEQUENCE</scope>
    <source>
        <strain evidence="2">MPI-CAGE-AT-0016</strain>
    </source>
</reference>
<dbReference type="AlphaFoldDB" id="A0A8K0TGE4"/>
<gene>
    <name evidence="2" type="ORF">B0T11DRAFT_76305</name>
</gene>
<feature type="chain" id="PRO_5035473106" evidence="1">
    <location>
        <begin position="30"/>
        <end position="149"/>
    </location>
</feature>
<dbReference type="Proteomes" id="UP000813385">
    <property type="component" value="Unassembled WGS sequence"/>
</dbReference>
<evidence type="ECO:0000313" key="3">
    <source>
        <dbReference type="Proteomes" id="UP000813385"/>
    </source>
</evidence>